<feature type="region of interest" description="Disordered" evidence="1">
    <location>
        <begin position="47"/>
        <end position="77"/>
    </location>
</feature>
<evidence type="ECO:0000313" key="2">
    <source>
        <dbReference type="EMBL" id="GAI46869.1"/>
    </source>
</evidence>
<protein>
    <submittedName>
        <fullName evidence="2">Uncharacterized protein</fullName>
    </submittedName>
</protein>
<dbReference type="AlphaFoldDB" id="X1QUB1"/>
<reference evidence="2" key="1">
    <citation type="journal article" date="2014" name="Front. Microbiol.">
        <title>High frequency of phylogenetically diverse reductive dehalogenase-homologous genes in deep subseafloor sedimentary metagenomes.</title>
        <authorList>
            <person name="Kawai M."/>
            <person name="Futagami T."/>
            <person name="Toyoda A."/>
            <person name="Takaki Y."/>
            <person name="Nishi S."/>
            <person name="Hori S."/>
            <person name="Arai W."/>
            <person name="Tsubouchi T."/>
            <person name="Morono Y."/>
            <person name="Uchiyama I."/>
            <person name="Ito T."/>
            <person name="Fujiyama A."/>
            <person name="Inagaki F."/>
            <person name="Takami H."/>
        </authorList>
    </citation>
    <scope>NUCLEOTIDE SEQUENCE</scope>
    <source>
        <strain evidence="2">Expedition CK06-06</strain>
    </source>
</reference>
<organism evidence="2">
    <name type="scientific">marine sediment metagenome</name>
    <dbReference type="NCBI Taxonomy" id="412755"/>
    <lineage>
        <taxon>unclassified sequences</taxon>
        <taxon>metagenomes</taxon>
        <taxon>ecological metagenomes</taxon>
    </lineage>
</organism>
<feature type="non-terminal residue" evidence="2">
    <location>
        <position position="77"/>
    </location>
</feature>
<name>X1QUB1_9ZZZZ</name>
<evidence type="ECO:0000256" key="1">
    <source>
        <dbReference type="SAM" id="MobiDB-lite"/>
    </source>
</evidence>
<dbReference type="EMBL" id="BARV01039559">
    <property type="protein sequence ID" value="GAI46869.1"/>
    <property type="molecule type" value="Genomic_DNA"/>
</dbReference>
<accession>X1QUB1</accession>
<proteinExistence type="predicted"/>
<gene>
    <name evidence="2" type="ORF">S06H3_60596</name>
</gene>
<comment type="caution">
    <text evidence="2">The sequence shown here is derived from an EMBL/GenBank/DDBJ whole genome shotgun (WGS) entry which is preliminary data.</text>
</comment>
<sequence length="77" mass="8198">MQIIMPNQMGSKPRIGAKGAVIGTMMKKIPSHSMKNPRMKYMNMTAAKAPQTPPGAAKTADCTTSAPRPLMNTPVNA</sequence>